<dbReference type="Pfam" id="PF04542">
    <property type="entry name" value="Sigma70_r2"/>
    <property type="match status" value="1"/>
</dbReference>
<keyword evidence="3" id="KW-0731">Sigma factor</keyword>
<dbReference type="SUPFAM" id="SSF88659">
    <property type="entry name" value="Sigma3 and sigma4 domains of RNA polymerase sigma factors"/>
    <property type="match status" value="1"/>
</dbReference>
<dbReference type="SUPFAM" id="SSF88946">
    <property type="entry name" value="Sigma2 domain of RNA polymerase sigma factors"/>
    <property type="match status" value="1"/>
</dbReference>
<feature type="domain" description="RNA polymerase sigma-70 region 2" evidence="5">
    <location>
        <begin position="25"/>
        <end position="79"/>
    </location>
</feature>
<accession>A0A0F9LCZ4</accession>
<comment type="caution">
    <text evidence="7">The sequence shown here is derived from an EMBL/GenBank/DDBJ whole genome shotgun (WGS) entry which is preliminary data.</text>
</comment>
<reference evidence="7" key="1">
    <citation type="journal article" date="2015" name="Nature">
        <title>Complex archaea that bridge the gap between prokaryotes and eukaryotes.</title>
        <authorList>
            <person name="Spang A."/>
            <person name="Saw J.H."/>
            <person name="Jorgensen S.L."/>
            <person name="Zaremba-Niedzwiedzka K."/>
            <person name="Martijn J."/>
            <person name="Lind A.E."/>
            <person name="van Eijk R."/>
            <person name="Schleper C."/>
            <person name="Guy L."/>
            <person name="Ettema T.J."/>
        </authorList>
    </citation>
    <scope>NUCLEOTIDE SEQUENCE</scope>
</reference>
<dbReference type="Gene3D" id="1.10.10.10">
    <property type="entry name" value="Winged helix-like DNA-binding domain superfamily/Winged helix DNA-binding domain"/>
    <property type="match status" value="1"/>
</dbReference>
<evidence type="ECO:0000259" key="6">
    <source>
        <dbReference type="Pfam" id="PF08281"/>
    </source>
</evidence>
<gene>
    <name evidence="7" type="ORF">LCGC14_1215590</name>
</gene>
<dbReference type="InterPro" id="IPR013249">
    <property type="entry name" value="RNA_pol_sigma70_r4_t2"/>
</dbReference>
<dbReference type="Gene3D" id="1.10.1740.10">
    <property type="match status" value="1"/>
</dbReference>
<comment type="similarity">
    <text evidence="1">Belongs to the sigma-70 factor family. ECF subfamily.</text>
</comment>
<keyword evidence="2" id="KW-0805">Transcription regulation</keyword>
<dbReference type="InterPro" id="IPR013325">
    <property type="entry name" value="RNA_pol_sigma_r2"/>
</dbReference>
<evidence type="ECO:0000256" key="2">
    <source>
        <dbReference type="ARBA" id="ARBA00023015"/>
    </source>
</evidence>
<name>A0A0F9LCZ4_9ZZZZ</name>
<evidence type="ECO:0000256" key="1">
    <source>
        <dbReference type="ARBA" id="ARBA00010641"/>
    </source>
</evidence>
<dbReference type="GO" id="GO:0003677">
    <property type="term" value="F:DNA binding"/>
    <property type="evidence" value="ECO:0007669"/>
    <property type="project" value="InterPro"/>
</dbReference>
<dbReference type="AlphaFoldDB" id="A0A0F9LCZ4"/>
<dbReference type="NCBIfam" id="TIGR02937">
    <property type="entry name" value="sigma70-ECF"/>
    <property type="match status" value="1"/>
</dbReference>
<organism evidence="7">
    <name type="scientific">marine sediment metagenome</name>
    <dbReference type="NCBI Taxonomy" id="412755"/>
    <lineage>
        <taxon>unclassified sequences</taxon>
        <taxon>metagenomes</taxon>
        <taxon>ecological metagenomes</taxon>
    </lineage>
</organism>
<sequence length="164" mass="19378">MKTANTAVLEEMFLIHYQEWCLLSFSYLHNLDDAKDVVQNVVFKLLKKEDWDSIRDIKNYISKAIRNESLKKIKQNQRTYSLKNHNTEVPSCEIELIQNEISETIFKELELLPEQNKRVFKLCVLDGITYDNAAIIMGITVNTVKYHLKKSFKILRLNLRDVHF</sequence>
<evidence type="ECO:0000259" key="5">
    <source>
        <dbReference type="Pfam" id="PF04542"/>
    </source>
</evidence>
<evidence type="ECO:0000256" key="4">
    <source>
        <dbReference type="ARBA" id="ARBA00023163"/>
    </source>
</evidence>
<dbReference type="GO" id="GO:0016987">
    <property type="term" value="F:sigma factor activity"/>
    <property type="evidence" value="ECO:0007669"/>
    <property type="project" value="UniProtKB-KW"/>
</dbReference>
<protein>
    <recommendedName>
        <fullName evidence="8">RNA polymerase sigma factor 70 region 4 type 2 domain-containing protein</fullName>
    </recommendedName>
</protein>
<dbReference type="InterPro" id="IPR014284">
    <property type="entry name" value="RNA_pol_sigma-70_dom"/>
</dbReference>
<feature type="domain" description="RNA polymerase sigma factor 70 region 4 type 2" evidence="6">
    <location>
        <begin position="108"/>
        <end position="153"/>
    </location>
</feature>
<dbReference type="InterPro" id="IPR007627">
    <property type="entry name" value="RNA_pol_sigma70_r2"/>
</dbReference>
<evidence type="ECO:0008006" key="8">
    <source>
        <dbReference type="Google" id="ProtNLM"/>
    </source>
</evidence>
<proteinExistence type="inferred from homology"/>
<dbReference type="GO" id="GO:0006352">
    <property type="term" value="P:DNA-templated transcription initiation"/>
    <property type="evidence" value="ECO:0007669"/>
    <property type="project" value="InterPro"/>
</dbReference>
<keyword evidence="4" id="KW-0804">Transcription</keyword>
<dbReference type="InterPro" id="IPR039425">
    <property type="entry name" value="RNA_pol_sigma-70-like"/>
</dbReference>
<dbReference type="InterPro" id="IPR036388">
    <property type="entry name" value="WH-like_DNA-bd_sf"/>
</dbReference>
<evidence type="ECO:0000256" key="3">
    <source>
        <dbReference type="ARBA" id="ARBA00023082"/>
    </source>
</evidence>
<dbReference type="InterPro" id="IPR013324">
    <property type="entry name" value="RNA_pol_sigma_r3/r4-like"/>
</dbReference>
<dbReference type="Pfam" id="PF08281">
    <property type="entry name" value="Sigma70_r4_2"/>
    <property type="match status" value="1"/>
</dbReference>
<dbReference type="PANTHER" id="PTHR43133">
    <property type="entry name" value="RNA POLYMERASE ECF-TYPE SIGMA FACTO"/>
    <property type="match status" value="1"/>
</dbReference>
<dbReference type="PANTHER" id="PTHR43133:SF46">
    <property type="entry name" value="RNA POLYMERASE SIGMA-70 FACTOR ECF SUBFAMILY"/>
    <property type="match status" value="1"/>
</dbReference>
<evidence type="ECO:0000313" key="7">
    <source>
        <dbReference type="EMBL" id="KKM92724.1"/>
    </source>
</evidence>
<dbReference type="EMBL" id="LAZR01006355">
    <property type="protein sequence ID" value="KKM92724.1"/>
    <property type="molecule type" value="Genomic_DNA"/>
</dbReference>